<accession>A0A0C9UV05</accession>
<organism evidence="1 2">
    <name type="scientific">Sphaerobolus stellatus (strain SS14)</name>
    <dbReference type="NCBI Taxonomy" id="990650"/>
    <lineage>
        <taxon>Eukaryota</taxon>
        <taxon>Fungi</taxon>
        <taxon>Dikarya</taxon>
        <taxon>Basidiomycota</taxon>
        <taxon>Agaricomycotina</taxon>
        <taxon>Agaricomycetes</taxon>
        <taxon>Phallomycetidae</taxon>
        <taxon>Geastrales</taxon>
        <taxon>Sphaerobolaceae</taxon>
        <taxon>Sphaerobolus</taxon>
    </lineage>
</organism>
<reference evidence="1 2" key="1">
    <citation type="submission" date="2014-06" db="EMBL/GenBank/DDBJ databases">
        <title>Evolutionary Origins and Diversification of the Mycorrhizal Mutualists.</title>
        <authorList>
            <consortium name="DOE Joint Genome Institute"/>
            <consortium name="Mycorrhizal Genomics Consortium"/>
            <person name="Kohler A."/>
            <person name="Kuo A."/>
            <person name="Nagy L.G."/>
            <person name="Floudas D."/>
            <person name="Copeland A."/>
            <person name="Barry K.W."/>
            <person name="Cichocki N."/>
            <person name="Veneault-Fourrey C."/>
            <person name="LaButti K."/>
            <person name="Lindquist E.A."/>
            <person name="Lipzen A."/>
            <person name="Lundell T."/>
            <person name="Morin E."/>
            <person name="Murat C."/>
            <person name="Riley R."/>
            <person name="Ohm R."/>
            <person name="Sun H."/>
            <person name="Tunlid A."/>
            <person name="Henrissat B."/>
            <person name="Grigoriev I.V."/>
            <person name="Hibbett D.S."/>
            <person name="Martin F."/>
        </authorList>
    </citation>
    <scope>NUCLEOTIDE SEQUENCE [LARGE SCALE GENOMIC DNA]</scope>
    <source>
        <strain evidence="1 2">SS14</strain>
    </source>
</reference>
<sequence length="179" mass="20372">MLATKASFLDTYRIRLSPPQTVSTCQRLSFSNRARASANGLRVLYRPLSLNERSTASTLTGTNKANECRQAPIFAVSARQPEVERRFCHYTSILKQDQVGRSRGVLVHMMESMTKTNLSSDPSPSNTSWFEPRSLAEAFSITPFWWTGSNRFWRRTWSDKYACHAYKSSWTCDCPSIGL</sequence>
<dbReference type="EMBL" id="KN837289">
    <property type="protein sequence ID" value="KIJ29151.1"/>
    <property type="molecule type" value="Genomic_DNA"/>
</dbReference>
<name>A0A0C9UV05_SPHS4</name>
<dbReference type="AlphaFoldDB" id="A0A0C9UV05"/>
<evidence type="ECO:0000313" key="2">
    <source>
        <dbReference type="Proteomes" id="UP000054279"/>
    </source>
</evidence>
<dbReference type="Proteomes" id="UP000054279">
    <property type="component" value="Unassembled WGS sequence"/>
</dbReference>
<keyword evidence="2" id="KW-1185">Reference proteome</keyword>
<protein>
    <submittedName>
        <fullName evidence="1">Uncharacterized protein</fullName>
    </submittedName>
</protein>
<evidence type="ECO:0000313" key="1">
    <source>
        <dbReference type="EMBL" id="KIJ29151.1"/>
    </source>
</evidence>
<proteinExistence type="predicted"/>
<gene>
    <name evidence="1" type="ORF">M422DRAFT_37068</name>
</gene>
<dbReference type="HOGENOM" id="CLU_1504373_0_0_1"/>